<dbReference type="GO" id="GO:0006351">
    <property type="term" value="P:DNA-templated transcription"/>
    <property type="evidence" value="ECO:0007669"/>
    <property type="project" value="InterPro"/>
</dbReference>
<dbReference type="InterPro" id="IPR007219">
    <property type="entry name" value="XnlR_reg_dom"/>
</dbReference>
<dbReference type="GO" id="GO:0000981">
    <property type="term" value="F:DNA-binding transcription factor activity, RNA polymerase II-specific"/>
    <property type="evidence" value="ECO:0007669"/>
    <property type="project" value="InterPro"/>
</dbReference>
<protein>
    <recommendedName>
        <fullName evidence="8">Zn(2)-C6 fungal-type domain-containing protein</fullName>
    </recommendedName>
</protein>
<evidence type="ECO:0000256" key="1">
    <source>
        <dbReference type="ARBA" id="ARBA00004123"/>
    </source>
</evidence>
<dbReference type="Gene3D" id="4.10.240.10">
    <property type="entry name" value="Zn(2)-C6 fungal-type DNA-binding domain"/>
    <property type="match status" value="1"/>
</dbReference>
<keyword evidence="5" id="KW-0804">Transcription</keyword>
<reference evidence="10" key="1">
    <citation type="journal article" date="2017" name="Nat. Microbiol.">
        <title>Global analysis of biosynthetic gene clusters reveals vast potential of secondary metabolite production in Penicillium species.</title>
        <authorList>
            <person name="Nielsen J.C."/>
            <person name="Grijseels S."/>
            <person name="Prigent S."/>
            <person name="Ji B."/>
            <person name="Dainat J."/>
            <person name="Nielsen K.F."/>
            <person name="Frisvad J.C."/>
            <person name="Workman M."/>
            <person name="Nielsen J."/>
        </authorList>
    </citation>
    <scope>NUCLEOTIDE SEQUENCE [LARGE SCALE GENOMIC DNA]</scope>
    <source>
        <strain evidence="10">IBT 31811</strain>
    </source>
</reference>
<dbReference type="GO" id="GO:0008270">
    <property type="term" value="F:zinc ion binding"/>
    <property type="evidence" value="ECO:0007669"/>
    <property type="project" value="InterPro"/>
</dbReference>
<comment type="caution">
    <text evidence="9">The sequence shown here is derived from an EMBL/GenBank/DDBJ whole genome shotgun (WGS) entry which is preliminary data.</text>
</comment>
<evidence type="ECO:0000256" key="7">
    <source>
        <dbReference type="SAM" id="MobiDB-lite"/>
    </source>
</evidence>
<dbReference type="CDD" id="cd12148">
    <property type="entry name" value="fungal_TF_MHR"/>
    <property type="match status" value="1"/>
</dbReference>
<feature type="compositionally biased region" description="Basic and acidic residues" evidence="7">
    <location>
        <begin position="639"/>
        <end position="655"/>
    </location>
</feature>
<dbReference type="EMBL" id="MDYN01000024">
    <property type="protein sequence ID" value="OQD81918.1"/>
    <property type="molecule type" value="Genomic_DNA"/>
</dbReference>
<dbReference type="Pfam" id="PF04082">
    <property type="entry name" value="Fungal_trans"/>
    <property type="match status" value="1"/>
</dbReference>
<evidence type="ECO:0000259" key="8">
    <source>
        <dbReference type="PROSITE" id="PS50048"/>
    </source>
</evidence>
<feature type="region of interest" description="Disordered" evidence="7">
    <location>
        <begin position="624"/>
        <end position="655"/>
    </location>
</feature>
<evidence type="ECO:0000313" key="10">
    <source>
        <dbReference type="Proteomes" id="UP000191672"/>
    </source>
</evidence>
<proteinExistence type="predicted"/>
<keyword evidence="10" id="KW-1185">Reference proteome</keyword>
<dbReference type="SUPFAM" id="SSF57701">
    <property type="entry name" value="Zn2/Cys6 DNA-binding domain"/>
    <property type="match status" value="1"/>
</dbReference>
<dbReference type="InterPro" id="IPR001138">
    <property type="entry name" value="Zn2Cys6_DnaBD"/>
</dbReference>
<keyword evidence="4" id="KW-0238">DNA-binding</keyword>
<dbReference type="SMART" id="SM00066">
    <property type="entry name" value="GAL4"/>
    <property type="match status" value="1"/>
</dbReference>
<dbReference type="PANTHER" id="PTHR31001:SF85">
    <property type="entry name" value="ZN(II)2CYS6 TRANSCRIPTION FACTOR (EUROFUNG)"/>
    <property type="match status" value="1"/>
</dbReference>
<accession>A0A1V6PY23</accession>
<evidence type="ECO:0000256" key="4">
    <source>
        <dbReference type="ARBA" id="ARBA00023125"/>
    </source>
</evidence>
<evidence type="ECO:0000256" key="2">
    <source>
        <dbReference type="ARBA" id="ARBA00022723"/>
    </source>
</evidence>
<dbReference type="GO" id="GO:0005634">
    <property type="term" value="C:nucleus"/>
    <property type="evidence" value="ECO:0007669"/>
    <property type="project" value="UniProtKB-SubCell"/>
</dbReference>
<name>A0A1V6PY23_9EURO</name>
<dbReference type="Proteomes" id="UP000191672">
    <property type="component" value="Unassembled WGS sequence"/>
</dbReference>
<dbReference type="CDD" id="cd00067">
    <property type="entry name" value="GAL4"/>
    <property type="match status" value="1"/>
</dbReference>
<dbReference type="InterPro" id="IPR050613">
    <property type="entry name" value="Sec_Metabolite_Reg"/>
</dbReference>
<feature type="region of interest" description="Disordered" evidence="7">
    <location>
        <begin position="57"/>
        <end position="108"/>
    </location>
</feature>
<feature type="compositionally biased region" description="Polar residues" evidence="7">
    <location>
        <begin position="624"/>
        <end position="637"/>
    </location>
</feature>
<dbReference type="PROSITE" id="PS50048">
    <property type="entry name" value="ZN2_CY6_FUNGAL_2"/>
    <property type="match status" value="1"/>
</dbReference>
<dbReference type="InterPro" id="IPR036864">
    <property type="entry name" value="Zn2-C6_fun-type_DNA-bd_sf"/>
</dbReference>
<dbReference type="Pfam" id="PF00172">
    <property type="entry name" value="Zn_clus"/>
    <property type="match status" value="1"/>
</dbReference>
<dbReference type="AlphaFoldDB" id="A0A1V6PY23"/>
<organism evidence="9 10">
    <name type="scientific">Penicillium antarcticum</name>
    <dbReference type="NCBI Taxonomy" id="416450"/>
    <lineage>
        <taxon>Eukaryota</taxon>
        <taxon>Fungi</taxon>
        <taxon>Dikarya</taxon>
        <taxon>Ascomycota</taxon>
        <taxon>Pezizomycotina</taxon>
        <taxon>Eurotiomycetes</taxon>
        <taxon>Eurotiomycetidae</taxon>
        <taxon>Eurotiales</taxon>
        <taxon>Aspergillaceae</taxon>
        <taxon>Penicillium</taxon>
    </lineage>
</organism>
<evidence type="ECO:0000313" key="9">
    <source>
        <dbReference type="EMBL" id="OQD81918.1"/>
    </source>
</evidence>
<dbReference type="GO" id="GO:0003677">
    <property type="term" value="F:DNA binding"/>
    <property type="evidence" value="ECO:0007669"/>
    <property type="project" value="UniProtKB-KW"/>
</dbReference>
<dbReference type="PROSITE" id="PS00463">
    <property type="entry name" value="ZN2_CY6_FUNGAL_1"/>
    <property type="match status" value="1"/>
</dbReference>
<gene>
    <name evidence="9" type="ORF">PENANT_c024G02899</name>
</gene>
<dbReference type="SMART" id="SM00906">
    <property type="entry name" value="Fungal_trans"/>
    <property type="match status" value="1"/>
</dbReference>
<dbReference type="PANTHER" id="PTHR31001">
    <property type="entry name" value="UNCHARACTERIZED TRANSCRIPTIONAL REGULATORY PROTEIN"/>
    <property type="match status" value="1"/>
</dbReference>
<evidence type="ECO:0000256" key="6">
    <source>
        <dbReference type="ARBA" id="ARBA00023242"/>
    </source>
</evidence>
<keyword evidence="6" id="KW-0539">Nucleus</keyword>
<dbReference type="STRING" id="416450.A0A1V6PY23"/>
<keyword evidence="2" id="KW-0479">Metal-binding</keyword>
<keyword evidence="3" id="KW-0805">Transcription regulation</keyword>
<comment type="subcellular location">
    <subcellularLocation>
        <location evidence="1">Nucleus</location>
    </subcellularLocation>
</comment>
<sequence length="686" mass="79496">MTRTVACMSCAKRKVRCDRQEPCSHCKRRKKEDCTYPGTSPAVRVRHLEALVRRLGHSPDGEEVASNDVPAEASSTQTRHRTRSSPTQDNRCPRRNSPFIGTVPNNDPVVVEEDGERVYLEASTWHSWDQRPRRTIYSQASQQKTSMRACIPTQPSLSALQNIIQPNYTIEFARRHPASDIATVLWRAYNRNVNPLVKIAFQWELDQMRTTSLSNNSSKEFLPQEHALFFSIYLNSVASLSEKECLESIGQQKQYLLSEYRMLLENALARADFLGRSELILVQASIFYISASLDDISTRSLWSFMGIVVRHAERLGLHRDGTILNMTPTETEKRRRIWWQLQHLDIALAVRSGSISLVLMADWDVKMPLNIEDEDISPTAIDFPPERKGLTSMSYCLWTYYVLEKQRSFRRPDGSRVGGSWQADRTLPRRQRKLFIDELEDGINDTFVRFCDPIKPLDLLILIVTRSFTWGMRRLILHSDELTSDASDYNDSYEKDLLAACSRCLEYDIYLHSQRIIERFYWRTTSFFPWHAFVYVISEASRYCEGTEETWDLLSRLYSANSHLRSFKDDKRKPRAAELILTAWQAYESSYAEHRQKKPQRPIFLSELETLLIADQAHVSDANVTLSSSPRGTTANALRQEDSRFAEKPETRYPDAEKIPAADSALNFMFDLDSNEIDWSFWRNWE</sequence>
<evidence type="ECO:0000256" key="3">
    <source>
        <dbReference type="ARBA" id="ARBA00023015"/>
    </source>
</evidence>
<feature type="domain" description="Zn(2)-C6 fungal-type" evidence="8">
    <location>
        <begin position="6"/>
        <end position="36"/>
    </location>
</feature>
<evidence type="ECO:0000256" key="5">
    <source>
        <dbReference type="ARBA" id="ARBA00023163"/>
    </source>
</evidence>